<evidence type="ECO:0000313" key="3">
    <source>
        <dbReference type="EMBL" id="GFU32572.1"/>
    </source>
</evidence>
<evidence type="ECO:0000256" key="2">
    <source>
        <dbReference type="SAM" id="SignalP"/>
    </source>
</evidence>
<dbReference type="InterPro" id="IPR006917">
    <property type="entry name" value="SOUL_heme-bd"/>
</dbReference>
<feature type="non-terminal residue" evidence="3">
    <location>
        <position position="135"/>
    </location>
</feature>
<proteinExistence type="inferred from homology"/>
<evidence type="ECO:0000256" key="1">
    <source>
        <dbReference type="ARBA" id="ARBA00009817"/>
    </source>
</evidence>
<dbReference type="Proteomes" id="UP000887013">
    <property type="component" value="Unassembled WGS sequence"/>
</dbReference>
<name>A0A8X6QM84_NEPPI</name>
<comment type="similarity">
    <text evidence="1">Belongs to the HEBP family.</text>
</comment>
<keyword evidence="4" id="KW-1185">Reference proteome</keyword>
<dbReference type="EMBL" id="BMAW01033937">
    <property type="protein sequence ID" value="GFU32572.1"/>
    <property type="molecule type" value="Genomic_DNA"/>
</dbReference>
<organism evidence="3 4">
    <name type="scientific">Nephila pilipes</name>
    <name type="common">Giant wood spider</name>
    <name type="synonym">Nephila maculata</name>
    <dbReference type="NCBI Taxonomy" id="299642"/>
    <lineage>
        <taxon>Eukaryota</taxon>
        <taxon>Metazoa</taxon>
        <taxon>Ecdysozoa</taxon>
        <taxon>Arthropoda</taxon>
        <taxon>Chelicerata</taxon>
        <taxon>Arachnida</taxon>
        <taxon>Araneae</taxon>
        <taxon>Araneomorphae</taxon>
        <taxon>Entelegynae</taxon>
        <taxon>Araneoidea</taxon>
        <taxon>Nephilidae</taxon>
        <taxon>Nephila</taxon>
    </lineage>
</organism>
<dbReference type="SUPFAM" id="SSF55136">
    <property type="entry name" value="Probable bacterial effector-binding domain"/>
    <property type="match status" value="1"/>
</dbReference>
<dbReference type="Gene3D" id="3.20.80.10">
    <property type="entry name" value="Regulatory factor, effector binding domain"/>
    <property type="match status" value="1"/>
</dbReference>
<feature type="signal peptide" evidence="2">
    <location>
        <begin position="1"/>
        <end position="17"/>
    </location>
</feature>
<keyword evidence="2" id="KW-0732">Signal</keyword>
<gene>
    <name evidence="3" type="primary">NCL1_10580</name>
    <name evidence="3" type="ORF">NPIL_286301</name>
</gene>
<evidence type="ECO:0000313" key="4">
    <source>
        <dbReference type="Proteomes" id="UP000887013"/>
    </source>
</evidence>
<feature type="chain" id="PRO_5036488641" evidence="2">
    <location>
        <begin position="18"/>
        <end position="135"/>
    </location>
</feature>
<sequence>MLKLAAAIVCILTVAEGCVYKGSECAPYTVVEQHADYEIRSYPSLTWVTTTEEDRLARVARYKAFMRLFGYISGKNDRTQIINMTVPVRMKMTPHDEEMIHEMSFMVPAEFAQDPPVPNDKLITVSKEGPKMYAV</sequence>
<dbReference type="InterPro" id="IPR011256">
    <property type="entry name" value="Reg_factor_effector_dom_sf"/>
</dbReference>
<accession>A0A8X6QM84</accession>
<dbReference type="PANTHER" id="PTHR11220:SF1">
    <property type="entry name" value="HEME-BINDING PROTEIN 2"/>
    <property type="match status" value="1"/>
</dbReference>
<dbReference type="PANTHER" id="PTHR11220">
    <property type="entry name" value="HEME-BINDING PROTEIN-RELATED"/>
    <property type="match status" value="1"/>
</dbReference>
<dbReference type="Pfam" id="PF04832">
    <property type="entry name" value="SOUL"/>
    <property type="match status" value="1"/>
</dbReference>
<reference evidence="3" key="1">
    <citation type="submission" date="2020-08" db="EMBL/GenBank/DDBJ databases">
        <title>Multicomponent nature underlies the extraordinary mechanical properties of spider dragline silk.</title>
        <authorList>
            <person name="Kono N."/>
            <person name="Nakamura H."/>
            <person name="Mori M."/>
            <person name="Yoshida Y."/>
            <person name="Ohtoshi R."/>
            <person name="Malay A.D."/>
            <person name="Moran D.A.P."/>
            <person name="Tomita M."/>
            <person name="Numata K."/>
            <person name="Arakawa K."/>
        </authorList>
    </citation>
    <scope>NUCLEOTIDE SEQUENCE</scope>
</reference>
<dbReference type="AlphaFoldDB" id="A0A8X6QM84"/>
<dbReference type="OrthoDB" id="6412448at2759"/>
<comment type="caution">
    <text evidence="3">The sequence shown here is derived from an EMBL/GenBank/DDBJ whole genome shotgun (WGS) entry which is preliminary data.</text>
</comment>
<protein>
    <submittedName>
        <fullName evidence="3">Heme-binding protein 1</fullName>
    </submittedName>
</protein>